<comment type="caution">
    <text evidence="1">The sequence shown here is derived from an EMBL/GenBank/DDBJ whole genome shotgun (WGS) entry which is preliminary data.</text>
</comment>
<reference evidence="1" key="1">
    <citation type="submission" date="2020-05" db="EMBL/GenBank/DDBJ databases">
        <title>Large-scale comparative analyses of tick genomes elucidate their genetic diversity and vector capacities.</title>
        <authorList>
            <person name="Jia N."/>
            <person name="Wang J."/>
            <person name="Shi W."/>
            <person name="Du L."/>
            <person name="Sun Y."/>
            <person name="Zhan W."/>
            <person name="Jiang J."/>
            <person name="Wang Q."/>
            <person name="Zhang B."/>
            <person name="Ji P."/>
            <person name="Sakyi L.B."/>
            <person name="Cui X."/>
            <person name="Yuan T."/>
            <person name="Jiang B."/>
            <person name="Yang W."/>
            <person name="Lam T.T.-Y."/>
            <person name="Chang Q."/>
            <person name="Ding S."/>
            <person name="Wang X."/>
            <person name="Zhu J."/>
            <person name="Ruan X."/>
            <person name="Zhao L."/>
            <person name="Wei J."/>
            <person name="Que T."/>
            <person name="Du C."/>
            <person name="Cheng J."/>
            <person name="Dai P."/>
            <person name="Han X."/>
            <person name="Huang E."/>
            <person name="Gao Y."/>
            <person name="Liu J."/>
            <person name="Shao H."/>
            <person name="Ye R."/>
            <person name="Li L."/>
            <person name="Wei W."/>
            <person name="Wang X."/>
            <person name="Wang C."/>
            <person name="Yang T."/>
            <person name="Huo Q."/>
            <person name="Li W."/>
            <person name="Guo W."/>
            <person name="Chen H."/>
            <person name="Zhou L."/>
            <person name="Ni X."/>
            <person name="Tian J."/>
            <person name="Zhou Y."/>
            <person name="Sheng Y."/>
            <person name="Liu T."/>
            <person name="Pan Y."/>
            <person name="Xia L."/>
            <person name="Li J."/>
            <person name="Zhao F."/>
            <person name="Cao W."/>
        </authorList>
    </citation>
    <scope>NUCLEOTIDE SEQUENCE</scope>
    <source>
        <strain evidence="1">Hyas-2018</strain>
    </source>
</reference>
<name>A0ACB7TII2_HYAAI</name>
<accession>A0ACB7TII2</accession>
<evidence type="ECO:0000313" key="2">
    <source>
        <dbReference type="Proteomes" id="UP000821845"/>
    </source>
</evidence>
<dbReference type="Proteomes" id="UP000821845">
    <property type="component" value="Chromosome 1"/>
</dbReference>
<sequence length="87" mass="9520">MAGLSDKQYGAGTGGSTRRNTGGGSDRTSRPANGVPPRDTPAAPSLKKEARKKRTYGMSHEKARLLVAMWNGRWSKSEKGKYNRNIR</sequence>
<keyword evidence="2" id="KW-1185">Reference proteome</keyword>
<gene>
    <name evidence="1" type="ORF">HPB50_018510</name>
</gene>
<protein>
    <submittedName>
        <fullName evidence="1">Uncharacterized protein</fullName>
    </submittedName>
</protein>
<organism evidence="1 2">
    <name type="scientific">Hyalomma asiaticum</name>
    <name type="common">Tick</name>
    <dbReference type="NCBI Taxonomy" id="266040"/>
    <lineage>
        <taxon>Eukaryota</taxon>
        <taxon>Metazoa</taxon>
        <taxon>Ecdysozoa</taxon>
        <taxon>Arthropoda</taxon>
        <taxon>Chelicerata</taxon>
        <taxon>Arachnida</taxon>
        <taxon>Acari</taxon>
        <taxon>Parasitiformes</taxon>
        <taxon>Ixodida</taxon>
        <taxon>Ixodoidea</taxon>
        <taxon>Ixodidae</taxon>
        <taxon>Hyalomminae</taxon>
        <taxon>Hyalomma</taxon>
    </lineage>
</organism>
<dbReference type="EMBL" id="CM023481">
    <property type="protein sequence ID" value="KAH6947357.1"/>
    <property type="molecule type" value="Genomic_DNA"/>
</dbReference>
<proteinExistence type="predicted"/>
<evidence type="ECO:0000313" key="1">
    <source>
        <dbReference type="EMBL" id="KAH6947357.1"/>
    </source>
</evidence>